<reference evidence="1 2" key="1">
    <citation type="journal article" date="2012" name="J. Bacteriol.">
        <title>Genome Sequence of Pectin-Degrading Alishewanella aestuarii Strain B11T, Isolated from Tidal Flat Sediment.</title>
        <authorList>
            <person name="Jung J."/>
            <person name="Choi S."/>
            <person name="Chun J."/>
            <person name="Park W."/>
        </authorList>
    </citation>
    <scope>NUCLEOTIDE SEQUENCE [LARGE SCALE GENOMIC DNA]</scope>
    <source>
        <strain evidence="1 2">B11</strain>
    </source>
</reference>
<accession>J2IJ75</accession>
<dbReference type="PATRIC" id="fig|1197174.4.peg.381"/>
<name>J2IJ75_9ALTE</name>
<organism evidence="1 2">
    <name type="scientific">Alishewanella aestuarii B11</name>
    <dbReference type="NCBI Taxonomy" id="1197174"/>
    <lineage>
        <taxon>Bacteria</taxon>
        <taxon>Pseudomonadati</taxon>
        <taxon>Pseudomonadota</taxon>
        <taxon>Gammaproteobacteria</taxon>
        <taxon>Alteromonadales</taxon>
        <taxon>Alteromonadaceae</taxon>
        <taxon>Alishewanella</taxon>
    </lineage>
</organism>
<comment type="caution">
    <text evidence="1">The sequence shown here is derived from an EMBL/GenBank/DDBJ whole genome shotgun (WGS) entry which is preliminary data.</text>
</comment>
<sequence length="44" mass="4981">MRKLALTPACTANKLIALVFLVLIEQSLQRIALHFSMRQLLEGE</sequence>
<dbReference type="Proteomes" id="UP000012043">
    <property type="component" value="Unassembled WGS sequence"/>
</dbReference>
<keyword evidence="2" id="KW-1185">Reference proteome</keyword>
<gene>
    <name evidence="1" type="ORF">AEST_03900</name>
</gene>
<evidence type="ECO:0000313" key="2">
    <source>
        <dbReference type="Proteomes" id="UP000012043"/>
    </source>
</evidence>
<evidence type="ECO:0000313" key="1">
    <source>
        <dbReference type="EMBL" id="EJI86844.1"/>
    </source>
</evidence>
<dbReference type="AlphaFoldDB" id="J2IJ75"/>
<protein>
    <submittedName>
        <fullName evidence="1">Uncharacterized protein</fullName>
    </submittedName>
</protein>
<dbReference type="EMBL" id="ALAB01000002">
    <property type="protein sequence ID" value="EJI86844.1"/>
    <property type="molecule type" value="Genomic_DNA"/>
</dbReference>
<proteinExistence type="predicted"/>